<dbReference type="Gene3D" id="3.30.1330.90">
    <property type="entry name" value="D-3-phosphoglycerate dehydrogenase, domain 3"/>
    <property type="match status" value="1"/>
</dbReference>
<evidence type="ECO:0000256" key="5">
    <source>
        <dbReference type="ARBA" id="ARBA00022723"/>
    </source>
</evidence>
<comment type="caution">
    <text evidence="14">The sequence shown here is derived from an EMBL/GenBank/DDBJ whole genome shotgun (WGS) entry which is preliminary data.</text>
</comment>
<dbReference type="InterPro" id="IPR051318">
    <property type="entry name" value="Fe-S_L-Ser"/>
</dbReference>
<evidence type="ECO:0000259" key="13">
    <source>
        <dbReference type="Pfam" id="PF03315"/>
    </source>
</evidence>
<evidence type="ECO:0000256" key="4">
    <source>
        <dbReference type="ARBA" id="ARBA00022485"/>
    </source>
</evidence>
<evidence type="ECO:0000256" key="9">
    <source>
        <dbReference type="PIRSR" id="PIRSR602401-1"/>
    </source>
</evidence>
<feature type="binding site" description="axial binding residue" evidence="9">
    <location>
        <position position="433"/>
    </location>
    <ligand>
        <name>heme</name>
        <dbReference type="ChEBI" id="CHEBI:30413"/>
    </ligand>
    <ligandPart>
        <name>Fe</name>
        <dbReference type="ChEBI" id="CHEBI:18248"/>
    </ligandPart>
</feature>
<protein>
    <submittedName>
        <fullName evidence="14">Uncharacterized protein</fullName>
    </submittedName>
</protein>
<evidence type="ECO:0000256" key="3">
    <source>
        <dbReference type="ARBA" id="ARBA00022432"/>
    </source>
</evidence>
<dbReference type="GO" id="GO:0005506">
    <property type="term" value="F:iron ion binding"/>
    <property type="evidence" value="ECO:0007669"/>
    <property type="project" value="InterPro"/>
</dbReference>
<dbReference type="PROSITE" id="PS00086">
    <property type="entry name" value="CYTOCHROME_P450"/>
    <property type="match status" value="1"/>
</dbReference>
<dbReference type="InParanoid" id="A0A7C8IJV1"/>
<dbReference type="GO" id="GO:0006094">
    <property type="term" value="P:gluconeogenesis"/>
    <property type="evidence" value="ECO:0007669"/>
    <property type="project" value="UniProtKB-KW"/>
</dbReference>
<reference evidence="14 15" key="1">
    <citation type="submission" date="2019-12" db="EMBL/GenBank/DDBJ databases">
        <title>Draft genome sequence of the ascomycete Xylaria multiplex DSM 110363.</title>
        <authorList>
            <person name="Buettner E."/>
            <person name="Kellner H."/>
        </authorList>
    </citation>
    <scope>NUCLEOTIDE SEQUENCE [LARGE SCALE GENOMIC DNA]</scope>
    <source>
        <strain evidence="14 15">DSM 110363</strain>
    </source>
</reference>
<dbReference type="Proteomes" id="UP000481858">
    <property type="component" value="Unassembled WGS sequence"/>
</dbReference>
<feature type="compositionally biased region" description="Basic and acidic residues" evidence="10">
    <location>
        <begin position="737"/>
        <end position="746"/>
    </location>
</feature>
<dbReference type="InterPro" id="IPR005131">
    <property type="entry name" value="Ser_deHydtase_bsu"/>
</dbReference>
<dbReference type="GO" id="GO:0020037">
    <property type="term" value="F:heme binding"/>
    <property type="evidence" value="ECO:0007669"/>
    <property type="project" value="InterPro"/>
</dbReference>
<dbReference type="GO" id="GO:0016705">
    <property type="term" value="F:oxidoreductase activity, acting on paired donors, with incorporation or reduction of molecular oxygen"/>
    <property type="evidence" value="ECO:0007669"/>
    <property type="project" value="InterPro"/>
</dbReference>
<feature type="domain" description="Serine dehydratase-like alpha subunit" evidence="12">
    <location>
        <begin position="785"/>
        <end position="1080"/>
    </location>
</feature>
<feature type="transmembrane region" description="Helical" evidence="11">
    <location>
        <begin position="6"/>
        <end position="25"/>
    </location>
</feature>
<evidence type="ECO:0000256" key="11">
    <source>
        <dbReference type="SAM" id="Phobius"/>
    </source>
</evidence>
<evidence type="ECO:0000256" key="8">
    <source>
        <dbReference type="ARBA" id="ARBA00023239"/>
    </source>
</evidence>
<dbReference type="AlphaFoldDB" id="A0A7C8IJV1"/>
<keyword evidence="11" id="KW-1133">Transmembrane helix</keyword>
<keyword evidence="15" id="KW-1185">Reference proteome</keyword>
<sequence>MAILYYGLILGALYVIGTAFYNFFLHPLARFPGPISHRASYLPRAWHLFNGTLTFHVGDLHRKYGTVVRIAPNELAYASPQAWHDIYGHKKAGEEEFPKSDRLYKLFIDPPRHIINARRQEHGALRRQLAHGFSARTMAEQAPLIRSYVDLLIQRLRENIEKAPNVALNMRDWLNYTTFDVIGDLAFGAPGGFGCLQQSDYHPWVRLLTDTIRENACLIALANIGFSTPIQWLGKTAASKNTQHRAVVKEKVQQRLELGAERPDFIEGLLKRKDELDLDIDRLTMNASMLVIAGSETTATLMTGALYLITRYPEVQRKLEHEIRSTFKSEDEILLNTVNELPYMLAVLNESLRRYPPLASGMLRDVPKGGATVDGDPLPEDTVVSVFQWAINHWDKYWTDPMEFRPERWLGDEKYKTDVFDAMQAFSTGPRNCIGKNLAYAEMRLIVARIIFNFDLTLDPECRDWIDGQKAYVIWHKPPLNIHFKPRTRLPRVPTYVPRLKRTRSFGNDSASAEFGDNSEPGTYSEADHEHAIISTFDLFSIGIGPSSSHTVGPMRASNIFVADLNEAGLLHRVHKIRVAIYGSLALTGKGHMTPSALLLGLESTNVETVDTSYVPSRFAQIKKEKKLYLGHGLAEGKGKEIDFDYERDFKWEWGRKLPLHSNGMRFTVFDKEGSMLATNDFFSVGGGFVVNGALSKTLNSPSAERGQPESRELQIENSGSGPADLAENMFYKEIRREDAAGDRRTGSGIKPLESPDESTALIDAQSMGSPVGSAPVDPITMEAGVYENEKSHGYTDDEIHEKLFRIWEVMDQSILEGVQAPLNTTLPGPLKLHRRAPALYNRLTRGLYQSSQNLAAPNAQGRLSPTKPEGANPDPAIGGLQPVEKTKTTTMLLSRKGAVAVNETNAAGGRIVTAPTNGAAGIIPSVLKYIVEFISDDPERDILTFLLTAAAIGMLYKRGATISAAEGGCMAEVGVACSMAAGAFSACMGASPETIEQAAEIGIEHNLGLSCDPPASLVQVPCIERNALGAIKAVSSANLALSSDTGTQKVSLDDAIRAMRLTAAGMRNEFKETSLGGLAVSVPFNIPVSVPDC</sequence>
<keyword evidence="7" id="KW-0411">Iron-sulfur</keyword>
<evidence type="ECO:0000256" key="10">
    <source>
        <dbReference type="SAM" id="MobiDB-lite"/>
    </source>
</evidence>
<dbReference type="Pfam" id="PF03315">
    <property type="entry name" value="SDH_beta"/>
    <property type="match status" value="1"/>
</dbReference>
<feature type="region of interest" description="Disordered" evidence="10">
    <location>
        <begin position="859"/>
        <end position="882"/>
    </location>
</feature>
<gene>
    <name evidence="14" type="ORF">GQX73_g10174</name>
</gene>
<feature type="region of interest" description="Disordered" evidence="10">
    <location>
        <begin position="699"/>
        <end position="725"/>
    </location>
</feature>
<dbReference type="Pfam" id="PF03313">
    <property type="entry name" value="SDH_alpha"/>
    <property type="match status" value="1"/>
</dbReference>
<evidence type="ECO:0000313" key="14">
    <source>
        <dbReference type="EMBL" id="KAF2963398.1"/>
    </source>
</evidence>
<organism evidence="14 15">
    <name type="scientific">Xylaria multiplex</name>
    <dbReference type="NCBI Taxonomy" id="323545"/>
    <lineage>
        <taxon>Eukaryota</taxon>
        <taxon>Fungi</taxon>
        <taxon>Dikarya</taxon>
        <taxon>Ascomycota</taxon>
        <taxon>Pezizomycotina</taxon>
        <taxon>Sordariomycetes</taxon>
        <taxon>Xylariomycetidae</taxon>
        <taxon>Xylariales</taxon>
        <taxon>Xylariaceae</taxon>
        <taxon>Xylaria</taxon>
    </lineage>
</organism>
<evidence type="ECO:0000259" key="12">
    <source>
        <dbReference type="Pfam" id="PF03313"/>
    </source>
</evidence>
<dbReference type="FunFam" id="3.30.1330.90:FF:000001">
    <property type="entry name" value="L-serine ammonia-lyase 1"/>
    <property type="match status" value="1"/>
</dbReference>
<evidence type="ECO:0000256" key="6">
    <source>
        <dbReference type="ARBA" id="ARBA00023004"/>
    </source>
</evidence>
<dbReference type="EMBL" id="WUBL01000207">
    <property type="protein sequence ID" value="KAF2963398.1"/>
    <property type="molecule type" value="Genomic_DNA"/>
</dbReference>
<feature type="region of interest" description="Disordered" evidence="10">
    <location>
        <begin position="737"/>
        <end position="756"/>
    </location>
</feature>
<keyword evidence="4" id="KW-0004">4Fe-4S</keyword>
<dbReference type="GO" id="GO:0004497">
    <property type="term" value="F:monooxygenase activity"/>
    <property type="evidence" value="ECO:0007669"/>
    <property type="project" value="InterPro"/>
</dbReference>
<dbReference type="PRINTS" id="PR00385">
    <property type="entry name" value="P450"/>
</dbReference>
<proteinExistence type="predicted"/>
<keyword evidence="6 9" id="KW-0408">Iron</keyword>
<evidence type="ECO:0000256" key="7">
    <source>
        <dbReference type="ARBA" id="ARBA00023014"/>
    </source>
</evidence>
<dbReference type="GO" id="GO:0003941">
    <property type="term" value="F:L-serine ammonia-lyase activity"/>
    <property type="evidence" value="ECO:0007669"/>
    <property type="project" value="InterPro"/>
</dbReference>
<keyword evidence="5 9" id="KW-0479">Metal-binding</keyword>
<dbReference type="GO" id="GO:0051539">
    <property type="term" value="F:4 iron, 4 sulfur cluster binding"/>
    <property type="evidence" value="ECO:0007669"/>
    <property type="project" value="UniProtKB-KW"/>
</dbReference>
<dbReference type="OrthoDB" id="1470350at2759"/>
<comment type="cofactor">
    <cofactor evidence="1">
        <name>[4Fe-4S] cluster</name>
        <dbReference type="ChEBI" id="CHEBI:49883"/>
    </cofactor>
</comment>
<name>A0A7C8IJV1_9PEZI</name>
<dbReference type="InterPro" id="IPR017972">
    <property type="entry name" value="Cyt_P450_CS"/>
</dbReference>
<dbReference type="Pfam" id="PF00067">
    <property type="entry name" value="p450"/>
    <property type="match status" value="1"/>
</dbReference>
<keyword evidence="8" id="KW-0456">Lyase</keyword>
<dbReference type="Gene3D" id="1.10.630.10">
    <property type="entry name" value="Cytochrome P450"/>
    <property type="match status" value="1"/>
</dbReference>
<dbReference type="InterPro" id="IPR002401">
    <property type="entry name" value="Cyt_P450_E_grp-I"/>
</dbReference>
<evidence type="ECO:0000256" key="2">
    <source>
        <dbReference type="ARBA" id="ARBA00004742"/>
    </source>
</evidence>
<dbReference type="SUPFAM" id="SSF143548">
    <property type="entry name" value="Serine metabolism enzymes domain"/>
    <property type="match status" value="1"/>
</dbReference>
<keyword evidence="11" id="KW-0472">Membrane</keyword>
<accession>A0A7C8IJV1</accession>
<keyword evidence="11" id="KW-0812">Transmembrane</keyword>
<dbReference type="CDD" id="cd11058">
    <property type="entry name" value="CYP60B-like"/>
    <property type="match status" value="1"/>
</dbReference>
<evidence type="ECO:0000256" key="1">
    <source>
        <dbReference type="ARBA" id="ARBA00001966"/>
    </source>
</evidence>
<dbReference type="SUPFAM" id="SSF48264">
    <property type="entry name" value="Cytochrome P450"/>
    <property type="match status" value="1"/>
</dbReference>
<dbReference type="InterPro" id="IPR005130">
    <property type="entry name" value="Ser_deHydtase-like_asu"/>
</dbReference>
<dbReference type="PANTHER" id="PTHR30182:SF1">
    <property type="entry name" value="L-SERINE DEHYDRATASE 1"/>
    <property type="match status" value="1"/>
</dbReference>
<keyword evidence="9" id="KW-0349">Heme</keyword>
<feature type="domain" description="Serine dehydratase beta chain" evidence="13">
    <location>
        <begin position="535"/>
        <end position="692"/>
    </location>
</feature>
<evidence type="ECO:0000313" key="15">
    <source>
        <dbReference type="Proteomes" id="UP000481858"/>
    </source>
</evidence>
<comment type="pathway">
    <text evidence="2">Carbohydrate biosynthesis; gluconeogenesis.</text>
</comment>
<comment type="cofactor">
    <cofactor evidence="9">
        <name>heme</name>
        <dbReference type="ChEBI" id="CHEBI:30413"/>
    </cofactor>
</comment>
<dbReference type="InterPro" id="IPR029009">
    <property type="entry name" value="ASB_dom_sf"/>
</dbReference>
<dbReference type="PRINTS" id="PR00463">
    <property type="entry name" value="EP450I"/>
</dbReference>
<dbReference type="PANTHER" id="PTHR30182">
    <property type="entry name" value="L-SERINE DEHYDRATASE"/>
    <property type="match status" value="1"/>
</dbReference>
<keyword evidence="3" id="KW-0312">Gluconeogenesis</keyword>
<dbReference type="InterPro" id="IPR001128">
    <property type="entry name" value="Cyt_P450"/>
</dbReference>
<dbReference type="InterPro" id="IPR036396">
    <property type="entry name" value="Cyt_P450_sf"/>
</dbReference>